<protein>
    <submittedName>
        <fullName evidence="2">Uncharacterized protein</fullName>
    </submittedName>
</protein>
<gene>
    <name evidence="2" type="ORF">O3W52_28725</name>
</gene>
<proteinExistence type="predicted"/>
<comment type="caution">
    <text evidence="2">The sequence shown here is derived from an EMBL/GenBank/DDBJ whole genome shotgun (WGS) entry which is preliminary data.</text>
</comment>
<evidence type="ECO:0000313" key="3">
    <source>
        <dbReference type="Proteomes" id="UP001079430"/>
    </source>
</evidence>
<feature type="compositionally biased region" description="Low complexity" evidence="1">
    <location>
        <begin position="26"/>
        <end position="39"/>
    </location>
</feature>
<dbReference type="Proteomes" id="UP001079430">
    <property type="component" value="Unassembled WGS sequence"/>
</dbReference>
<accession>A0ABT4KP27</accession>
<dbReference type="RefSeq" id="WP_269285638.1">
    <property type="nucleotide sequence ID" value="NZ_JAPVOI010000006.1"/>
</dbReference>
<evidence type="ECO:0000256" key="1">
    <source>
        <dbReference type="SAM" id="MobiDB-lite"/>
    </source>
</evidence>
<dbReference type="EMBL" id="JAPVOI010000006">
    <property type="protein sequence ID" value="MCZ4093739.1"/>
    <property type="molecule type" value="Genomic_DNA"/>
</dbReference>
<name>A0ABT4KP27_9HYPH</name>
<reference evidence="2" key="1">
    <citation type="submission" date="2022-10" db="EMBL/GenBank/DDBJ databases">
        <title>Whole genome sequencing of three plant growth promoting bacteria isolated from Vachellia tortilis subsp. raddiana in Morocco.</title>
        <authorList>
            <person name="Hnini M."/>
            <person name="Zouagui R."/>
            <person name="Zouagui H."/>
            <person name="Chemao Elfihri M.-W."/>
            <person name="Ibrahimi A."/>
            <person name="Sbabou L."/>
            <person name="Aurag J."/>
        </authorList>
    </citation>
    <scope>NUCLEOTIDE SEQUENCE</scope>
    <source>
        <strain evidence="2">LMR678</strain>
    </source>
</reference>
<evidence type="ECO:0000313" key="2">
    <source>
        <dbReference type="EMBL" id="MCZ4093739.1"/>
    </source>
</evidence>
<organism evidence="2 3">
    <name type="scientific">Sinorhizobium psoraleae</name>
    <dbReference type="NCBI Taxonomy" id="520838"/>
    <lineage>
        <taxon>Bacteria</taxon>
        <taxon>Pseudomonadati</taxon>
        <taxon>Pseudomonadota</taxon>
        <taxon>Alphaproteobacteria</taxon>
        <taxon>Hyphomicrobiales</taxon>
        <taxon>Rhizobiaceae</taxon>
        <taxon>Sinorhizobium/Ensifer group</taxon>
        <taxon>Sinorhizobium</taxon>
    </lineage>
</organism>
<feature type="region of interest" description="Disordered" evidence="1">
    <location>
        <begin position="1"/>
        <end position="39"/>
    </location>
</feature>
<keyword evidence="3" id="KW-1185">Reference proteome</keyword>
<sequence length="66" mass="7434">MAETEAWNHQRLNHYRHGAGRPTAPMSMKSNSSSLMPSMETSFGRWLPRLVHPNEAADVVVADEDQ</sequence>